<dbReference type="EMBL" id="EQ962662">
    <property type="protein sequence ID" value="EED11577.1"/>
    <property type="molecule type" value="Genomic_DNA"/>
</dbReference>
<evidence type="ECO:0000259" key="2">
    <source>
        <dbReference type="Pfam" id="PF14529"/>
    </source>
</evidence>
<evidence type="ECO:0000313" key="4">
    <source>
        <dbReference type="Proteomes" id="UP000001745"/>
    </source>
</evidence>
<proteinExistence type="predicted"/>
<keyword evidence="3" id="KW-0695">RNA-directed DNA polymerase</keyword>
<evidence type="ECO:0000256" key="1">
    <source>
        <dbReference type="SAM" id="MobiDB-lite"/>
    </source>
</evidence>
<reference evidence="4" key="1">
    <citation type="journal article" date="2015" name="Genome Announc.">
        <title>Genome sequence of the AIDS-associated pathogen Penicillium marneffei (ATCC18224) and its near taxonomic relative Talaromyces stipitatus (ATCC10500).</title>
        <authorList>
            <person name="Nierman W.C."/>
            <person name="Fedorova-Abrams N.D."/>
            <person name="Andrianopoulos A."/>
        </authorList>
    </citation>
    <scope>NUCLEOTIDE SEQUENCE [LARGE SCALE GENOMIC DNA]</scope>
    <source>
        <strain evidence="4">ATCC 10500 / CBS 375.48 / QM 6759 / NRRL 1006</strain>
    </source>
</reference>
<dbReference type="Pfam" id="PF14529">
    <property type="entry name" value="Exo_endo_phos_2"/>
    <property type="match status" value="1"/>
</dbReference>
<dbReference type="GO" id="GO:0031012">
    <property type="term" value="C:extracellular matrix"/>
    <property type="evidence" value="ECO:0007669"/>
    <property type="project" value="TreeGrafter"/>
</dbReference>
<keyword evidence="4" id="KW-1185">Reference proteome</keyword>
<dbReference type="Proteomes" id="UP000001745">
    <property type="component" value="Unassembled WGS sequence"/>
</dbReference>
<accession>B8MVC1</accession>
<dbReference type="HOGENOM" id="CLU_010004_0_0_1"/>
<dbReference type="OrthoDB" id="4227397at2759"/>
<dbReference type="AlphaFoldDB" id="B8MVC1"/>
<dbReference type="STRING" id="441959.B8MVC1"/>
<gene>
    <name evidence="3" type="ORF">TSTA_008730</name>
</gene>
<dbReference type="eggNOG" id="ENOG502SECT">
    <property type="taxonomic scope" value="Eukaryota"/>
</dbReference>
<evidence type="ECO:0000313" key="3">
    <source>
        <dbReference type="EMBL" id="EED11577.1"/>
    </source>
</evidence>
<dbReference type="VEuPathDB" id="FungiDB:TSTA_008730"/>
<dbReference type="Gene3D" id="3.60.10.10">
    <property type="entry name" value="Endonuclease/exonuclease/phosphatase"/>
    <property type="match status" value="1"/>
</dbReference>
<protein>
    <submittedName>
        <fullName evidence="3">Reverse transcriptase, putative</fullName>
    </submittedName>
</protein>
<dbReference type="InParanoid" id="B8MVC1"/>
<organism evidence="3 4">
    <name type="scientific">Talaromyces stipitatus (strain ATCC 10500 / CBS 375.48 / QM 6759 / NRRL 1006)</name>
    <name type="common">Penicillium stipitatum</name>
    <dbReference type="NCBI Taxonomy" id="441959"/>
    <lineage>
        <taxon>Eukaryota</taxon>
        <taxon>Fungi</taxon>
        <taxon>Dikarya</taxon>
        <taxon>Ascomycota</taxon>
        <taxon>Pezizomycotina</taxon>
        <taxon>Eurotiomycetes</taxon>
        <taxon>Eurotiomycetidae</taxon>
        <taxon>Eurotiales</taxon>
        <taxon>Trichocomaceae</taxon>
        <taxon>Talaromyces</taxon>
        <taxon>Talaromyces sect. Talaromyces</taxon>
    </lineage>
</organism>
<dbReference type="PhylomeDB" id="B8MVC1"/>
<keyword evidence="3" id="KW-0808">Transferase</keyword>
<dbReference type="PANTHER" id="PTHR33395:SF22">
    <property type="entry name" value="REVERSE TRANSCRIPTASE DOMAIN-CONTAINING PROTEIN"/>
    <property type="match status" value="1"/>
</dbReference>
<dbReference type="GeneID" id="8103261"/>
<dbReference type="SUPFAM" id="SSF56219">
    <property type="entry name" value="DNase I-like"/>
    <property type="match status" value="1"/>
</dbReference>
<dbReference type="InterPro" id="IPR036691">
    <property type="entry name" value="Endo/exonu/phosph_ase_sf"/>
</dbReference>
<dbReference type="OMA" id="MEIYNIR"/>
<sequence length="951" mass="107941">MAQYIHSRPREGQDNPMIRGFIEDENFTASQKSGTEILVDLKWLLQDVQKDTGNPYTIRAIIKRVNQTIIHVPMENASLRNAAIPTSQSTGSSTPGVSHTELGMDCDITVKIRDEALRKEIRKMQPADIVKRAERARAQAAKGIPSLALAGYVFIAARQLPSGDISLRASNAAAAENRVRVFGESAYVRMPTWGIVIDGMPIREADLSNDDFKQQLAAENQHAWGRKAEIEIAHVGWLTKPRSHEGSLVVEFTNPIVANDAISMGTIWRSRSHTNRPYCREGRCKMCKKCQKYGHVHAQCPNPKFICGFCAKEHPTWECPSHQNKEKDFTPKCANCKGPHKTVSTSCGLRREALEKAKYALINCEPFHRVPHYLQPKSMQQYTATNTDPTPYEAAQIQAVTKKHTTTKSTTAKSTSGATIAPITTRLQTPEAPTTSRIMPTAEKVRAIPFTTIEKRPGGRSSKSKSSKNDDSELEPTEQIQSALNITQSRQYDTVNGPNDKIQNPDPLTTYSLALKGSFHILLQPTPREEYEKRPRVCFSVNRGLDPATWEVQYHNRELSTLTLYTAAHGTIHIHNVYNPGVNSNEESVISALQTAMAPRAQYIVLGDFNRHHPLWAGTRYQHVDEEATELIDLMDEHRLEQLLPPGTITYERANAKSTIDLVWASHNLANRVVNCDTKREWWYGADHVPILTQFDLTAVRVPPMVRKQWNATDWDLFLKLMDTYYWHPRELNDNEAINEAIRYLVEAINQTAEQATPTKQITTYSRAGYTPEMAKLKHQVSRCRRHARRINTNQAWEDYAEARKEMKRRTNELARDLHRQRIEQATESIDGFWRIARWVRNRGKPRATFTPTLHYNNTNYTAPKEKAALFRKVLHPEPPEADLSDIGPQFRYPEPYMILPITLDEVRTAINNVKLDKAPGPDGIPNLVLQRLLPTIEAYLVNLFNACLRQ</sequence>
<feature type="region of interest" description="Disordered" evidence="1">
    <location>
        <begin position="447"/>
        <end position="478"/>
    </location>
</feature>
<name>B8MVC1_TALSN</name>
<dbReference type="GO" id="GO:0003964">
    <property type="term" value="F:RNA-directed DNA polymerase activity"/>
    <property type="evidence" value="ECO:0007669"/>
    <property type="project" value="UniProtKB-KW"/>
</dbReference>
<feature type="domain" description="Endonuclease/exonuclease/phosphatase" evidence="2">
    <location>
        <begin position="572"/>
        <end position="691"/>
    </location>
</feature>
<keyword evidence="3" id="KW-0548">Nucleotidyltransferase</keyword>
<dbReference type="InterPro" id="IPR005135">
    <property type="entry name" value="Endo/exonuclease/phosphatase"/>
</dbReference>
<dbReference type="RefSeq" id="XP_002488758.1">
    <property type="nucleotide sequence ID" value="XM_002488713.1"/>
</dbReference>
<dbReference type="PANTHER" id="PTHR33395">
    <property type="entry name" value="TRANSCRIPTASE, PUTATIVE-RELATED-RELATED"/>
    <property type="match status" value="1"/>
</dbReference>